<accession>A0A177ZWY8</accession>
<dbReference type="Gene3D" id="3.40.630.40">
    <property type="entry name" value="Zn-dependent exopeptidases"/>
    <property type="match status" value="1"/>
</dbReference>
<dbReference type="Proteomes" id="UP000077881">
    <property type="component" value="Unassembled WGS sequence"/>
</dbReference>
<comment type="caution">
    <text evidence="2">The sequence shown here is derived from an EMBL/GenBank/DDBJ whole genome shotgun (WGS) entry which is preliminary data.</text>
</comment>
<dbReference type="STRING" id="217031.ABB05_08575"/>
<feature type="region of interest" description="Disordered" evidence="1">
    <location>
        <begin position="125"/>
        <end position="162"/>
    </location>
</feature>
<dbReference type="InterPro" id="IPR010897">
    <property type="entry name" value="Spore_II_P"/>
</dbReference>
<dbReference type="Pfam" id="PF07454">
    <property type="entry name" value="SpoIIP"/>
    <property type="match status" value="1"/>
</dbReference>
<evidence type="ECO:0000256" key="1">
    <source>
        <dbReference type="SAM" id="MobiDB-lite"/>
    </source>
</evidence>
<protein>
    <recommendedName>
        <fullName evidence="4">Stage II sporulation protein P</fullName>
    </recommendedName>
</protein>
<proteinExistence type="predicted"/>
<sequence>MSKAKFYKGLKSMFRFAAKSTLTIIAIFCLTSAIAFSSIKVSFLSFIGNDFSRTESFFYLMSLENHSLTSVLDTQKESSLGEVALEFMTNINLTDMKTFLITEIPGLRAVTPQILIAGKGTDFTNLPIESPPPENFDYWEEEGEDQPEQHKDDTKPQQDKTEENLTKDYKVYIYHTHTYESFFPMLPNAKVANETFHKEKNITLFGNRLGNKLKEKGINTLVEKKDIQALLNERNMQYGQSYVASREVAVEALNQNKGIDFVFDIHRDAARKDTTTTEINGKSYAKVMFIIGTGHDHFDKNFAFANEIHQLLEKKYPTVSRGAFKKQKTMGSNGVYNQDLAEKSIIIEIGGIDNTEEELNRTVDALADVIGEYYWDEAKEVSK</sequence>
<feature type="compositionally biased region" description="Acidic residues" evidence="1">
    <location>
        <begin position="137"/>
        <end position="146"/>
    </location>
</feature>
<name>A0A177ZWY8_9BACI</name>
<reference evidence="2 3" key="1">
    <citation type="submission" date="2015-05" db="EMBL/GenBank/DDBJ databases">
        <title>Comparison of genome.</title>
        <authorList>
            <person name="Zheng Z."/>
            <person name="Sun M."/>
        </authorList>
    </citation>
    <scope>NUCLEOTIDE SEQUENCE [LARGE SCALE GENOMIC DNA]</scope>
    <source>
        <strain evidence="2 3">G25-74</strain>
    </source>
</reference>
<dbReference type="AlphaFoldDB" id="A0A177ZWY8"/>
<dbReference type="NCBIfam" id="TIGR02867">
    <property type="entry name" value="spore_II_P"/>
    <property type="match status" value="1"/>
</dbReference>
<evidence type="ECO:0008006" key="4">
    <source>
        <dbReference type="Google" id="ProtNLM"/>
    </source>
</evidence>
<keyword evidence="3" id="KW-1185">Reference proteome</keyword>
<dbReference type="OrthoDB" id="1633470at2"/>
<organism evidence="2 3">
    <name type="scientific">Lederbergia galactosidilytica</name>
    <dbReference type="NCBI Taxonomy" id="217031"/>
    <lineage>
        <taxon>Bacteria</taxon>
        <taxon>Bacillati</taxon>
        <taxon>Bacillota</taxon>
        <taxon>Bacilli</taxon>
        <taxon>Bacillales</taxon>
        <taxon>Bacillaceae</taxon>
        <taxon>Lederbergia</taxon>
    </lineage>
</organism>
<evidence type="ECO:0000313" key="3">
    <source>
        <dbReference type="Proteomes" id="UP000077881"/>
    </source>
</evidence>
<feature type="compositionally biased region" description="Basic and acidic residues" evidence="1">
    <location>
        <begin position="147"/>
        <end position="162"/>
    </location>
</feature>
<evidence type="ECO:0000313" key="2">
    <source>
        <dbReference type="EMBL" id="OAK72392.1"/>
    </source>
</evidence>
<dbReference type="PATRIC" id="fig|217031.6.peg.1813"/>
<dbReference type="SUPFAM" id="SSF53187">
    <property type="entry name" value="Zn-dependent exopeptidases"/>
    <property type="match status" value="1"/>
</dbReference>
<gene>
    <name evidence="2" type="ORF">ABB05_08575</name>
</gene>
<dbReference type="EMBL" id="LDJR01000038">
    <property type="protein sequence ID" value="OAK72392.1"/>
    <property type="molecule type" value="Genomic_DNA"/>
</dbReference>